<protein>
    <submittedName>
        <fullName evidence="1">Putative secreted protein</fullName>
    </submittedName>
</protein>
<evidence type="ECO:0000313" key="1">
    <source>
        <dbReference type="EMBL" id="MBW48825.1"/>
    </source>
</evidence>
<accession>A0A2M4B6Z3</accession>
<dbReference type="AlphaFoldDB" id="A0A2M4B6Z3"/>
<organism evidence="1">
    <name type="scientific">Anopheles triannulatus</name>
    <dbReference type="NCBI Taxonomy" id="58253"/>
    <lineage>
        <taxon>Eukaryota</taxon>
        <taxon>Metazoa</taxon>
        <taxon>Ecdysozoa</taxon>
        <taxon>Arthropoda</taxon>
        <taxon>Hexapoda</taxon>
        <taxon>Insecta</taxon>
        <taxon>Pterygota</taxon>
        <taxon>Neoptera</taxon>
        <taxon>Endopterygota</taxon>
        <taxon>Diptera</taxon>
        <taxon>Nematocera</taxon>
        <taxon>Culicoidea</taxon>
        <taxon>Culicidae</taxon>
        <taxon>Anophelinae</taxon>
        <taxon>Anopheles</taxon>
    </lineage>
</organism>
<sequence length="122" mass="12873">MSHGSVFVCYFAAATGPAAAPGTALCRDIVLSTDDPNASAPERSGGPEALPVRILNRALNRRRRALGYCSVIHSAVANYLHWTPPGTLLSILRVRVSSFLGSLEIGSIWTPSPPSGRTSKSV</sequence>
<dbReference type="EMBL" id="GGFK01015504">
    <property type="protein sequence ID" value="MBW48825.1"/>
    <property type="molecule type" value="Transcribed_RNA"/>
</dbReference>
<reference evidence="1" key="1">
    <citation type="submission" date="2018-01" db="EMBL/GenBank/DDBJ databases">
        <title>An insight into the sialome of Amazonian anophelines.</title>
        <authorList>
            <person name="Ribeiro J.M."/>
            <person name="Scarpassa V."/>
            <person name="Calvo E."/>
        </authorList>
    </citation>
    <scope>NUCLEOTIDE SEQUENCE</scope>
    <source>
        <tissue evidence="1">Salivary glands</tissue>
    </source>
</reference>
<name>A0A2M4B6Z3_9DIPT</name>
<proteinExistence type="predicted"/>